<comment type="caution">
    <text evidence="11">The sequence shown here is derived from an EMBL/GenBank/DDBJ whole genome shotgun (WGS) entry which is preliminary data.</text>
</comment>
<comment type="pathway">
    <text evidence="10">Lipid metabolism; phospholipid metabolism.</text>
</comment>
<feature type="transmembrane region" description="Helical" evidence="10">
    <location>
        <begin position="154"/>
        <end position="176"/>
    </location>
</feature>
<evidence type="ECO:0000256" key="7">
    <source>
        <dbReference type="ARBA" id="ARBA00023136"/>
    </source>
</evidence>
<evidence type="ECO:0000256" key="8">
    <source>
        <dbReference type="ARBA" id="ARBA00023209"/>
    </source>
</evidence>
<dbReference type="EC" id="2.3.1.275" evidence="10"/>
<dbReference type="PANTHER" id="PTHR30309:SF0">
    <property type="entry name" value="GLYCEROL-3-PHOSPHATE ACYLTRANSFERASE-RELATED"/>
    <property type="match status" value="1"/>
</dbReference>
<keyword evidence="8 10" id="KW-0594">Phospholipid biosynthesis</keyword>
<dbReference type="HAMAP" id="MF_01043">
    <property type="entry name" value="PlsY"/>
    <property type="match status" value="1"/>
</dbReference>
<keyword evidence="5 10" id="KW-1133">Transmembrane helix</keyword>
<keyword evidence="12" id="KW-1185">Reference proteome</keyword>
<evidence type="ECO:0000256" key="10">
    <source>
        <dbReference type="HAMAP-Rule" id="MF_01043"/>
    </source>
</evidence>
<feature type="transmembrane region" description="Helical" evidence="10">
    <location>
        <begin position="53"/>
        <end position="74"/>
    </location>
</feature>
<keyword evidence="4 10" id="KW-0812">Transmembrane</keyword>
<dbReference type="PANTHER" id="PTHR30309">
    <property type="entry name" value="INNER MEMBRANE PROTEIN YGIH"/>
    <property type="match status" value="1"/>
</dbReference>
<evidence type="ECO:0000256" key="9">
    <source>
        <dbReference type="ARBA" id="ARBA00023264"/>
    </source>
</evidence>
<keyword evidence="3 10" id="KW-0808">Transferase</keyword>
<name>A0A7J0BER8_9BACT</name>
<sequence length="201" mass="21481">MLGIILWLFIAYIVGSIPFGLIIARATCGIDPRTGGSGNVGATNVARLCGTRWGIATLLCDLLKGTLPVWIGMAVSDSPLFLSCVALAALGGHVYSMFLDFKGGKAVATTIGIFIPLAFNSILLAAIACALVIWRSGYVSLGSLTLVTVMPLLLFLGGGWSYIPLSLVVMALVYWTHRENIGRLARGEEKAWQKKKHEEQA</sequence>
<feature type="transmembrane region" description="Helical" evidence="10">
    <location>
        <begin position="80"/>
        <end position="99"/>
    </location>
</feature>
<protein>
    <recommendedName>
        <fullName evidence="10">Glycerol-3-phosphate acyltransferase</fullName>
    </recommendedName>
    <alternativeName>
        <fullName evidence="10">Acyl-PO4 G3P acyltransferase</fullName>
    </alternativeName>
    <alternativeName>
        <fullName evidence="10">Acyl-phosphate--glycerol-3-phosphate acyltransferase</fullName>
    </alternativeName>
    <alternativeName>
        <fullName evidence="10">G3P acyltransferase</fullName>
        <shortName evidence="10">GPAT</shortName>
        <ecNumber evidence="10">2.3.1.275</ecNumber>
    </alternativeName>
    <alternativeName>
        <fullName evidence="10">Lysophosphatidic acid synthase</fullName>
        <shortName evidence="10">LPA synthase</shortName>
    </alternativeName>
</protein>
<keyword evidence="6 10" id="KW-0443">Lipid metabolism</keyword>
<dbReference type="Proteomes" id="UP000503840">
    <property type="component" value="Unassembled WGS sequence"/>
</dbReference>
<evidence type="ECO:0000256" key="2">
    <source>
        <dbReference type="ARBA" id="ARBA00022516"/>
    </source>
</evidence>
<evidence type="ECO:0000256" key="4">
    <source>
        <dbReference type="ARBA" id="ARBA00022692"/>
    </source>
</evidence>
<keyword evidence="7 10" id="KW-0472">Membrane</keyword>
<feature type="transmembrane region" description="Helical" evidence="10">
    <location>
        <begin position="6"/>
        <end position="24"/>
    </location>
</feature>
<feature type="transmembrane region" description="Helical" evidence="10">
    <location>
        <begin position="111"/>
        <end position="134"/>
    </location>
</feature>
<evidence type="ECO:0000256" key="5">
    <source>
        <dbReference type="ARBA" id="ARBA00022989"/>
    </source>
</evidence>
<dbReference type="AlphaFoldDB" id="A0A7J0BER8"/>
<reference evidence="11 12" key="1">
    <citation type="submission" date="2020-05" db="EMBL/GenBank/DDBJ databases">
        <title>Draft genome sequence of Desulfovibrio sp. strain HN2T.</title>
        <authorList>
            <person name="Ueno A."/>
            <person name="Tamazawa S."/>
            <person name="Tamamura S."/>
            <person name="Murakami T."/>
            <person name="Kiyama T."/>
            <person name="Inomata H."/>
            <person name="Amano Y."/>
            <person name="Miyakawa K."/>
            <person name="Tamaki H."/>
            <person name="Naganuma T."/>
            <person name="Kaneko K."/>
        </authorList>
    </citation>
    <scope>NUCLEOTIDE SEQUENCE [LARGE SCALE GENOMIC DNA]</scope>
    <source>
        <strain evidence="11 12">HN2</strain>
    </source>
</reference>
<keyword evidence="2 10" id="KW-0444">Lipid biosynthesis</keyword>
<comment type="catalytic activity">
    <reaction evidence="10">
        <text>an acyl phosphate + sn-glycerol 3-phosphate = a 1-acyl-sn-glycero-3-phosphate + phosphate</text>
        <dbReference type="Rhea" id="RHEA:34075"/>
        <dbReference type="ChEBI" id="CHEBI:43474"/>
        <dbReference type="ChEBI" id="CHEBI:57597"/>
        <dbReference type="ChEBI" id="CHEBI:57970"/>
        <dbReference type="ChEBI" id="CHEBI:59918"/>
        <dbReference type="EC" id="2.3.1.275"/>
    </reaction>
</comment>
<dbReference type="SMART" id="SM01207">
    <property type="entry name" value="G3P_acyltransf"/>
    <property type="match status" value="1"/>
</dbReference>
<evidence type="ECO:0000256" key="3">
    <source>
        <dbReference type="ARBA" id="ARBA00022679"/>
    </source>
</evidence>
<comment type="similarity">
    <text evidence="10">Belongs to the PlsY family.</text>
</comment>
<evidence type="ECO:0000313" key="12">
    <source>
        <dbReference type="Proteomes" id="UP000503840"/>
    </source>
</evidence>
<evidence type="ECO:0000256" key="6">
    <source>
        <dbReference type="ARBA" id="ARBA00023098"/>
    </source>
</evidence>
<dbReference type="NCBIfam" id="TIGR00023">
    <property type="entry name" value="glycerol-3-phosphate 1-O-acyltransferase PlsY"/>
    <property type="match status" value="1"/>
</dbReference>
<comment type="subunit">
    <text evidence="10">Probably interacts with PlsX.</text>
</comment>
<dbReference type="GO" id="GO:0008654">
    <property type="term" value="P:phospholipid biosynthetic process"/>
    <property type="evidence" value="ECO:0007669"/>
    <property type="project" value="UniProtKB-UniRule"/>
</dbReference>
<dbReference type="InterPro" id="IPR003811">
    <property type="entry name" value="G3P_acylTferase_PlsY"/>
</dbReference>
<organism evidence="11 12">
    <name type="scientific">Desulfovibrio subterraneus</name>
    <dbReference type="NCBI Taxonomy" id="2718620"/>
    <lineage>
        <taxon>Bacteria</taxon>
        <taxon>Pseudomonadati</taxon>
        <taxon>Thermodesulfobacteriota</taxon>
        <taxon>Desulfovibrionia</taxon>
        <taxon>Desulfovibrionales</taxon>
        <taxon>Desulfovibrionaceae</taxon>
        <taxon>Desulfovibrio</taxon>
    </lineage>
</organism>
<gene>
    <name evidence="10" type="primary">plsY</name>
    <name evidence="11" type="ORF">DSM101010T_00300</name>
</gene>
<evidence type="ECO:0000313" key="11">
    <source>
        <dbReference type="EMBL" id="GFM31665.1"/>
    </source>
</evidence>
<accession>A0A7J0BER8</accession>
<dbReference type="Pfam" id="PF02660">
    <property type="entry name" value="G3P_acyltransf"/>
    <property type="match status" value="1"/>
</dbReference>
<keyword evidence="9 10" id="KW-1208">Phospholipid metabolism</keyword>
<comment type="subcellular location">
    <subcellularLocation>
        <location evidence="10">Cell membrane</location>
        <topology evidence="10">Multi-pass membrane protein</topology>
    </subcellularLocation>
</comment>
<dbReference type="EMBL" id="BLVO01000001">
    <property type="protein sequence ID" value="GFM31665.1"/>
    <property type="molecule type" value="Genomic_DNA"/>
</dbReference>
<comment type="function">
    <text evidence="10">Catalyzes the transfer of an acyl group from acyl-phosphate (acyl-PO(4)) to glycerol-3-phosphate (G3P) to form lysophosphatidic acid (LPA). This enzyme utilizes acyl-phosphate as fatty acyl donor, but not acyl-CoA or acyl-ACP.</text>
</comment>
<dbReference type="UniPathway" id="UPA00085"/>
<keyword evidence="1 10" id="KW-1003">Cell membrane</keyword>
<evidence type="ECO:0000256" key="1">
    <source>
        <dbReference type="ARBA" id="ARBA00022475"/>
    </source>
</evidence>
<proteinExistence type="inferred from homology"/>
<dbReference type="GO" id="GO:0043772">
    <property type="term" value="F:acyl-phosphate glycerol-3-phosphate acyltransferase activity"/>
    <property type="evidence" value="ECO:0007669"/>
    <property type="project" value="UniProtKB-UniRule"/>
</dbReference>
<dbReference type="GO" id="GO:0005886">
    <property type="term" value="C:plasma membrane"/>
    <property type="evidence" value="ECO:0007669"/>
    <property type="project" value="UniProtKB-SubCell"/>
</dbReference>
<dbReference type="RefSeq" id="WP_174403377.1">
    <property type="nucleotide sequence ID" value="NZ_BLVO01000001.1"/>
</dbReference>